<dbReference type="SUPFAM" id="SSF51120">
    <property type="entry name" value="beta-Roll"/>
    <property type="match status" value="5"/>
</dbReference>
<dbReference type="InterPro" id="IPR001343">
    <property type="entry name" value="Hemolysn_Ca-bd"/>
</dbReference>
<evidence type="ECO:0000256" key="2">
    <source>
        <dbReference type="ARBA" id="ARBA00022525"/>
    </source>
</evidence>
<dbReference type="PANTHER" id="PTHR38340">
    <property type="entry name" value="S-LAYER PROTEIN"/>
    <property type="match status" value="1"/>
</dbReference>
<dbReference type="InterPro" id="IPR011049">
    <property type="entry name" value="Serralysin-like_metalloprot_C"/>
</dbReference>
<dbReference type="Proteomes" id="UP000552954">
    <property type="component" value="Unassembled WGS sequence"/>
</dbReference>
<protein>
    <recommendedName>
        <fullName evidence="6">Calcium-binding protein</fullName>
    </recommendedName>
</protein>
<dbReference type="InterPro" id="IPR018511">
    <property type="entry name" value="Hemolysin-typ_Ca-bd_CS"/>
</dbReference>
<reference evidence="4 5" key="1">
    <citation type="submission" date="2020-05" db="EMBL/GenBank/DDBJ databases">
        <authorList>
            <person name="Khan S.A."/>
            <person name="Jeon C.O."/>
            <person name="Chun B.H."/>
        </authorList>
    </citation>
    <scope>NUCLEOTIDE SEQUENCE [LARGE SCALE GENOMIC DNA]</scope>
    <source>
        <strain evidence="4 5">B156</strain>
    </source>
</reference>
<evidence type="ECO:0000256" key="3">
    <source>
        <dbReference type="SAM" id="MobiDB-lite"/>
    </source>
</evidence>
<name>A0A849K9M3_9BURK</name>
<dbReference type="PANTHER" id="PTHR38340:SF1">
    <property type="entry name" value="S-LAYER PROTEIN"/>
    <property type="match status" value="1"/>
</dbReference>
<dbReference type="InterPro" id="IPR050557">
    <property type="entry name" value="RTX_toxin/Mannuronan_C5-epim"/>
</dbReference>
<dbReference type="GO" id="GO:0005509">
    <property type="term" value="F:calcium ion binding"/>
    <property type="evidence" value="ECO:0007669"/>
    <property type="project" value="InterPro"/>
</dbReference>
<feature type="compositionally biased region" description="Basic and acidic residues" evidence="3">
    <location>
        <begin position="8"/>
        <end position="36"/>
    </location>
</feature>
<dbReference type="Pfam" id="PF00353">
    <property type="entry name" value="HemolysinCabind"/>
    <property type="match status" value="7"/>
</dbReference>
<feature type="compositionally biased region" description="Gly residues" evidence="3">
    <location>
        <begin position="45"/>
        <end position="59"/>
    </location>
</feature>
<dbReference type="EMBL" id="JABFCS010000001">
    <property type="protein sequence ID" value="NNU43134.1"/>
    <property type="molecule type" value="Genomic_DNA"/>
</dbReference>
<dbReference type="PRINTS" id="PR00313">
    <property type="entry name" value="CABNDNGRPT"/>
</dbReference>
<dbReference type="PROSITE" id="PS00330">
    <property type="entry name" value="HEMOLYSIN_CALCIUM"/>
    <property type="match status" value="8"/>
</dbReference>
<dbReference type="Gene3D" id="2.150.10.10">
    <property type="entry name" value="Serralysin-like metalloprotease, C-terminal"/>
    <property type="match status" value="4"/>
</dbReference>
<dbReference type="GO" id="GO:0005576">
    <property type="term" value="C:extracellular region"/>
    <property type="evidence" value="ECO:0007669"/>
    <property type="project" value="UniProtKB-SubCell"/>
</dbReference>
<dbReference type="AlphaFoldDB" id="A0A849K9M3"/>
<evidence type="ECO:0000256" key="1">
    <source>
        <dbReference type="ARBA" id="ARBA00004613"/>
    </source>
</evidence>
<proteinExistence type="predicted"/>
<evidence type="ECO:0008006" key="6">
    <source>
        <dbReference type="Google" id="ProtNLM"/>
    </source>
</evidence>
<dbReference type="RefSeq" id="WP_171558008.1">
    <property type="nucleotide sequence ID" value="NZ_JABFCS010000001.1"/>
</dbReference>
<comment type="caution">
    <text evidence="4">The sequence shown here is derived from an EMBL/GenBank/DDBJ whole genome shotgun (WGS) entry which is preliminary data.</text>
</comment>
<evidence type="ECO:0000313" key="4">
    <source>
        <dbReference type="EMBL" id="NNU43134.1"/>
    </source>
</evidence>
<keyword evidence="5" id="KW-1185">Reference proteome</keyword>
<gene>
    <name evidence="4" type="ORF">HK415_08140</name>
</gene>
<reference evidence="4 5" key="2">
    <citation type="submission" date="2020-06" db="EMBL/GenBank/DDBJ databases">
        <title>Ramlibacter rhizophilus sp. nov., isolated from rhizosphere soil of national flower Mugunghwa from South Korea.</title>
        <authorList>
            <person name="Zheng-Fei Y."/>
            <person name="Huan T."/>
        </authorList>
    </citation>
    <scope>NUCLEOTIDE SEQUENCE [LARGE SCALE GENOMIC DNA]</scope>
    <source>
        <strain evidence="4 5">B156</strain>
    </source>
</reference>
<accession>A0A849K9M3</accession>
<feature type="region of interest" description="Disordered" evidence="3">
    <location>
        <begin position="1"/>
        <end position="59"/>
    </location>
</feature>
<comment type="subcellular location">
    <subcellularLocation>
        <location evidence="1">Secreted</location>
    </subcellularLocation>
</comment>
<evidence type="ECO:0000313" key="5">
    <source>
        <dbReference type="Proteomes" id="UP000552954"/>
    </source>
</evidence>
<organism evidence="4 5">
    <name type="scientific">Ramlibacter montanisoli</name>
    <dbReference type="NCBI Taxonomy" id="2732512"/>
    <lineage>
        <taxon>Bacteria</taxon>
        <taxon>Pseudomonadati</taxon>
        <taxon>Pseudomonadota</taxon>
        <taxon>Betaproteobacteria</taxon>
        <taxon>Burkholderiales</taxon>
        <taxon>Comamonadaceae</taxon>
        <taxon>Ramlibacter</taxon>
    </lineage>
</organism>
<keyword evidence="2" id="KW-0964">Secreted</keyword>
<sequence>MIASGFASRRDFGDKKSGGRDDGQLPGHGGERRDQRNGGADSLRGNGGDDSLYGGGGSDVIDGGAGTDSARYRGSFLDYTITWDSAARQYRIVDRSGRDGSDLVSGVEYFRFTDGTWSIANLVEGMGDGLVLIGTAGDDVLTGGIGYDSLDGGAGNDLLEGRGSADVLAGGSGTDSARFSGNFLDYRITWDANARKYTIADQVLGRDGTDTVSGVEYFGFADGLRAISDLGLAQGDGEVLTGTDGDDVLAGNVGYDVIDGGAGNDVLEGAGGDDAITGGAGGDAVRFSGSSWEYGITWDAAARQYTVADTHSGRDGTDVVGGVEIFQFQDGYRDWSNLVDGVGDGVTLVGADGADVLEGSMGYDTLQGGQGDDLLNGYAASDVLDGGIGNDMLEGGAGNDAIAGGDGVDTVRFSGSSWEYSITWDAATRQYTVADNMYVYEPFPSPHYGNRDGSDTVGGVEIFQFQDGYRDWSNLVEGAGDGVTLMGTEAADTLEGSMGYDTLQGGEGNDMLYGYSANDALDGGAGDDFVDAGAGNDQLQGSAGSDVLRGGEGNDVLVGGEGVDIAVFSGSFWEYSVTWDAATRQYTIADNTSTYILYPYPQFLSRDGTDTTSGVEIFQFQDGTRNWSDLVYGAGDGVSLIGTDASDFLEGSVGYDTLQGERRQRHLVRLHRQRRARWRRRRRHAGWRLRRRPARGRRRRGLAAR</sequence>